<dbReference type="InterPro" id="IPR050366">
    <property type="entry name" value="BP-dependent_transpt_permease"/>
</dbReference>
<feature type="transmembrane region" description="Helical" evidence="7">
    <location>
        <begin position="207"/>
        <end position="236"/>
    </location>
</feature>
<dbReference type="GO" id="GO:0005886">
    <property type="term" value="C:plasma membrane"/>
    <property type="evidence" value="ECO:0007669"/>
    <property type="project" value="UniProtKB-SubCell"/>
</dbReference>
<name>A0A7W2L4X9_PSEPU</name>
<comment type="caution">
    <text evidence="9">The sequence shown here is derived from an EMBL/GenBank/DDBJ whole genome shotgun (WGS) entry which is preliminary data.</text>
</comment>
<keyword evidence="3" id="KW-1003">Cell membrane</keyword>
<dbReference type="InterPro" id="IPR000515">
    <property type="entry name" value="MetI-like"/>
</dbReference>
<dbReference type="InterPro" id="IPR025966">
    <property type="entry name" value="OppC_N"/>
</dbReference>
<evidence type="ECO:0000313" key="10">
    <source>
        <dbReference type="Proteomes" id="UP000553948"/>
    </source>
</evidence>
<dbReference type="PANTHER" id="PTHR43386">
    <property type="entry name" value="OLIGOPEPTIDE TRANSPORT SYSTEM PERMEASE PROTEIN APPC"/>
    <property type="match status" value="1"/>
</dbReference>
<feature type="transmembrane region" description="Helical" evidence="7">
    <location>
        <begin position="256"/>
        <end position="279"/>
    </location>
</feature>
<evidence type="ECO:0000256" key="2">
    <source>
        <dbReference type="ARBA" id="ARBA00022448"/>
    </source>
</evidence>
<dbReference type="PANTHER" id="PTHR43386:SF25">
    <property type="entry name" value="PEPTIDE ABC TRANSPORTER PERMEASE PROTEIN"/>
    <property type="match status" value="1"/>
</dbReference>
<dbReference type="SUPFAM" id="SSF161098">
    <property type="entry name" value="MetI-like"/>
    <property type="match status" value="1"/>
</dbReference>
<evidence type="ECO:0000256" key="4">
    <source>
        <dbReference type="ARBA" id="ARBA00022692"/>
    </source>
</evidence>
<feature type="transmembrane region" description="Helical" evidence="7">
    <location>
        <begin position="138"/>
        <end position="165"/>
    </location>
</feature>
<feature type="transmembrane region" description="Helical" evidence="7">
    <location>
        <begin position="92"/>
        <end position="118"/>
    </location>
</feature>
<gene>
    <name evidence="9" type="ORF">H4C47_22905</name>
</gene>
<keyword evidence="6 7" id="KW-0472">Membrane</keyword>
<dbReference type="Pfam" id="PF00528">
    <property type="entry name" value="BPD_transp_1"/>
    <property type="match status" value="1"/>
</dbReference>
<dbReference type="RefSeq" id="WP_054901237.1">
    <property type="nucleotide sequence ID" value="NZ_CP060529.1"/>
</dbReference>
<dbReference type="InterPro" id="IPR035906">
    <property type="entry name" value="MetI-like_sf"/>
</dbReference>
<dbReference type="GO" id="GO:0055085">
    <property type="term" value="P:transmembrane transport"/>
    <property type="evidence" value="ECO:0007669"/>
    <property type="project" value="InterPro"/>
</dbReference>
<keyword evidence="5 7" id="KW-1133">Transmembrane helix</keyword>
<keyword evidence="2 7" id="KW-0813">Transport</keyword>
<evidence type="ECO:0000256" key="3">
    <source>
        <dbReference type="ARBA" id="ARBA00022475"/>
    </source>
</evidence>
<evidence type="ECO:0000313" key="9">
    <source>
        <dbReference type="EMBL" id="MBA6118568.1"/>
    </source>
</evidence>
<evidence type="ECO:0000256" key="5">
    <source>
        <dbReference type="ARBA" id="ARBA00022989"/>
    </source>
</evidence>
<dbReference type="PROSITE" id="PS50928">
    <property type="entry name" value="ABC_TM1"/>
    <property type="match status" value="1"/>
</dbReference>
<evidence type="ECO:0000256" key="6">
    <source>
        <dbReference type="ARBA" id="ARBA00023136"/>
    </source>
</evidence>
<evidence type="ECO:0000259" key="8">
    <source>
        <dbReference type="PROSITE" id="PS50928"/>
    </source>
</evidence>
<protein>
    <submittedName>
        <fullName evidence="9">ABC transporter permease</fullName>
    </submittedName>
</protein>
<keyword evidence="4 7" id="KW-0812">Transmembrane</keyword>
<feature type="domain" description="ABC transmembrane type-1" evidence="8">
    <location>
        <begin position="90"/>
        <end position="279"/>
    </location>
</feature>
<proteinExistence type="inferred from homology"/>
<comment type="similarity">
    <text evidence="7">Belongs to the binding-protein-dependent transport system permease family.</text>
</comment>
<dbReference type="CDD" id="cd06261">
    <property type="entry name" value="TM_PBP2"/>
    <property type="match status" value="1"/>
</dbReference>
<dbReference type="Gene3D" id="1.10.3720.10">
    <property type="entry name" value="MetI-like"/>
    <property type="match status" value="1"/>
</dbReference>
<dbReference type="EMBL" id="JACGDG010000023">
    <property type="protein sequence ID" value="MBA6118568.1"/>
    <property type="molecule type" value="Genomic_DNA"/>
</dbReference>
<dbReference type="Proteomes" id="UP000553948">
    <property type="component" value="Unassembled WGS sequence"/>
</dbReference>
<accession>A0A7W2L4X9</accession>
<comment type="subcellular location">
    <subcellularLocation>
        <location evidence="1 7">Cell membrane</location>
        <topology evidence="1 7">Multi-pass membrane protein</topology>
    </subcellularLocation>
</comment>
<dbReference type="AlphaFoldDB" id="A0A7W2L4X9"/>
<sequence>MTPVLTEPRAPGKGLRFNLPFKPNGLAIKIALLIMLTVVLCAVFAPWIVSHSPYEQSMSERLIQPFATWTHPLGTDHLGRDFLSRLIYGARYSLIIGFITVLLSGAIGIALGLVGGYFGGKIDLVVMYLLNVRLSMPIMLATMAIVGLVGNSLALIITIMSLFLWDHFLVVTRAMTLRLQSAEFVLAAKATGYSHLRIMCSEILPNLVGPLLVVGTLEMAHAIMLEAAFSFLGMGIKPPDASWGLMIAEAKDLIFFQPWLVTIPGTAIFLLIMSITIMGEHLKNALATKF</sequence>
<organism evidence="9 10">
    <name type="scientific">Pseudomonas putida</name>
    <name type="common">Arthrobacter siderocapsulatus</name>
    <dbReference type="NCBI Taxonomy" id="303"/>
    <lineage>
        <taxon>Bacteria</taxon>
        <taxon>Pseudomonadati</taxon>
        <taxon>Pseudomonadota</taxon>
        <taxon>Gammaproteobacteria</taxon>
        <taxon>Pseudomonadales</taxon>
        <taxon>Pseudomonadaceae</taxon>
        <taxon>Pseudomonas</taxon>
    </lineage>
</organism>
<dbReference type="Pfam" id="PF12911">
    <property type="entry name" value="OppC_N"/>
    <property type="match status" value="1"/>
</dbReference>
<reference evidence="9 10" key="1">
    <citation type="submission" date="2020-07" db="EMBL/GenBank/DDBJ databases">
        <title>Diversity of carbapenemase encoding genes among Pseudomonas putida group clinical isolates in a tertiary Brazilian hospital.</title>
        <authorList>
            <person name="Alberto-Lei F."/>
            <person name="Nodari C.S."/>
            <person name="Streling A.P."/>
            <person name="Paulino J.T."/>
            <person name="Bessa-Neto F.O."/>
            <person name="Cayo R."/>
            <person name="Gales A.C."/>
        </authorList>
    </citation>
    <scope>NUCLEOTIDE SEQUENCE [LARGE SCALE GENOMIC DNA]</scope>
    <source>
        <strain evidence="9 10">12464</strain>
    </source>
</reference>
<evidence type="ECO:0000256" key="1">
    <source>
        <dbReference type="ARBA" id="ARBA00004651"/>
    </source>
</evidence>
<evidence type="ECO:0000256" key="7">
    <source>
        <dbReference type="RuleBase" id="RU363032"/>
    </source>
</evidence>
<feature type="transmembrane region" description="Helical" evidence="7">
    <location>
        <begin position="26"/>
        <end position="49"/>
    </location>
</feature>